<reference evidence="1" key="1">
    <citation type="submission" date="2024-02" db="EMBL/GenBank/DDBJ databases">
        <authorList>
            <consortium name="Clinical and Environmental Microbiology Branch: Whole genome sequencing antimicrobial resistance pathogens in the healthcare setting"/>
        </authorList>
    </citation>
    <scope>NUCLEOTIDE SEQUENCE</scope>
    <source>
        <strain evidence="1">2021GO-0154</strain>
    </source>
</reference>
<dbReference type="AlphaFoldDB" id="A0AAI9DAR5"/>
<sequence>MIKFSSQKINTHTDTLQSAIHKKRNNKELSNKTLSKLTKIINAQFKFHSTEVNYVFGSKLAPKDTNYHSISKFIKSIQKLTTQEKDTLIYPKINKWQANAIELHSRIKPVENMEKRIGRGGRSHVYHDGQFVIKQLKKFNLGEAKHEVAMCNAYRDKTHSISPNAFIVGERITMPFVHGQTPNKIETLNGIKDLYDKGFLMADAKPENFLKIETGQIVPIDFGLIFKANNLSSIDQNVKIEIVRDYIKGGYHYIPSSLKSEYTSHIKALDSMLGSASPMRYINTKELSNAGVFTINRK</sequence>
<dbReference type="EMBL" id="ABMABF030000004">
    <property type="protein sequence ID" value="EMJ5133787.1"/>
    <property type="molecule type" value="Genomic_DNA"/>
</dbReference>
<organism evidence="1">
    <name type="scientific">Providencia stuartii</name>
    <dbReference type="NCBI Taxonomy" id="588"/>
    <lineage>
        <taxon>Bacteria</taxon>
        <taxon>Pseudomonadati</taxon>
        <taxon>Pseudomonadota</taxon>
        <taxon>Gammaproteobacteria</taxon>
        <taxon>Enterobacterales</taxon>
        <taxon>Morganellaceae</taxon>
        <taxon>Providencia</taxon>
    </lineage>
</organism>
<gene>
    <name evidence="1" type="ORF">RG298_001485</name>
</gene>
<comment type="caution">
    <text evidence="1">The sequence shown here is derived from an EMBL/GenBank/DDBJ whole genome shotgun (WGS) entry which is preliminary data.</text>
</comment>
<evidence type="ECO:0008006" key="2">
    <source>
        <dbReference type="Google" id="ProtNLM"/>
    </source>
</evidence>
<dbReference type="InterPro" id="IPR011009">
    <property type="entry name" value="Kinase-like_dom_sf"/>
</dbReference>
<name>A0AAI9DAR5_PROST</name>
<dbReference type="SUPFAM" id="SSF56112">
    <property type="entry name" value="Protein kinase-like (PK-like)"/>
    <property type="match status" value="1"/>
</dbReference>
<protein>
    <recommendedName>
        <fullName evidence="2">Protein kinase domain-containing protein</fullName>
    </recommendedName>
</protein>
<accession>A0AAI9DAR5</accession>
<evidence type="ECO:0000313" key="1">
    <source>
        <dbReference type="EMBL" id="EMJ5133787.1"/>
    </source>
</evidence>
<proteinExistence type="predicted"/>